<protein>
    <submittedName>
        <fullName evidence="1">Uncharacterized protein</fullName>
    </submittedName>
</protein>
<reference evidence="1 2" key="1">
    <citation type="journal article" date="2021" name="Nat. Plants">
        <title>The Taxus genome provides insights into paclitaxel biosynthesis.</title>
        <authorList>
            <person name="Xiong X."/>
            <person name="Gou J."/>
            <person name="Liao Q."/>
            <person name="Li Y."/>
            <person name="Zhou Q."/>
            <person name="Bi G."/>
            <person name="Li C."/>
            <person name="Du R."/>
            <person name="Wang X."/>
            <person name="Sun T."/>
            <person name="Guo L."/>
            <person name="Liang H."/>
            <person name="Lu P."/>
            <person name="Wu Y."/>
            <person name="Zhang Z."/>
            <person name="Ro D.K."/>
            <person name="Shang Y."/>
            <person name="Huang S."/>
            <person name="Yan J."/>
        </authorList>
    </citation>
    <scope>NUCLEOTIDE SEQUENCE [LARGE SCALE GENOMIC DNA]</scope>
    <source>
        <strain evidence="1">Ta-2019</strain>
    </source>
</reference>
<feature type="non-terminal residue" evidence="1">
    <location>
        <position position="1"/>
    </location>
</feature>
<dbReference type="AlphaFoldDB" id="A0AA38C7W7"/>
<feature type="non-terminal residue" evidence="1">
    <location>
        <position position="124"/>
    </location>
</feature>
<dbReference type="OMA" id="LIAHLGX"/>
<keyword evidence="2" id="KW-1185">Reference proteome</keyword>
<comment type="caution">
    <text evidence="1">The sequence shown here is derived from an EMBL/GenBank/DDBJ whole genome shotgun (WGS) entry which is preliminary data.</text>
</comment>
<evidence type="ECO:0000313" key="2">
    <source>
        <dbReference type="Proteomes" id="UP000824469"/>
    </source>
</evidence>
<gene>
    <name evidence="1" type="ORF">KI387_043508</name>
</gene>
<sequence length="124" mass="13936">RNIAGQRRRQQAVSVGKERRDAVVRAKRLCRVDHNDEDGNIVETDFAMADDIASLEDLTVRTVEELKSAASFTGKESFQKKMEVLRRLRRLLSQTSMPPVEIAVQAGVVPVLEFVSFHLGPQMS</sequence>
<evidence type="ECO:0000313" key="1">
    <source>
        <dbReference type="EMBL" id="KAH9291303.1"/>
    </source>
</evidence>
<dbReference type="EMBL" id="JAHRHJ020003699">
    <property type="protein sequence ID" value="KAH9291303.1"/>
    <property type="molecule type" value="Genomic_DNA"/>
</dbReference>
<name>A0AA38C7W7_TAXCH</name>
<proteinExistence type="predicted"/>
<dbReference type="Proteomes" id="UP000824469">
    <property type="component" value="Unassembled WGS sequence"/>
</dbReference>
<accession>A0AA38C7W7</accession>
<organism evidence="1 2">
    <name type="scientific">Taxus chinensis</name>
    <name type="common">Chinese yew</name>
    <name type="synonym">Taxus wallichiana var. chinensis</name>
    <dbReference type="NCBI Taxonomy" id="29808"/>
    <lineage>
        <taxon>Eukaryota</taxon>
        <taxon>Viridiplantae</taxon>
        <taxon>Streptophyta</taxon>
        <taxon>Embryophyta</taxon>
        <taxon>Tracheophyta</taxon>
        <taxon>Spermatophyta</taxon>
        <taxon>Pinopsida</taxon>
        <taxon>Pinidae</taxon>
        <taxon>Conifers II</taxon>
        <taxon>Cupressales</taxon>
        <taxon>Taxaceae</taxon>
        <taxon>Taxus</taxon>
    </lineage>
</organism>